<evidence type="ECO:0000256" key="1">
    <source>
        <dbReference type="ARBA" id="ARBA00009034"/>
    </source>
</evidence>
<sequence length="113" mass="12961">MARRLGILIVTLGLLLHWSQAGLEHYCDPRAPAESPRGTCGRALIRRFVTECHLNRRKRRSERLTVSLLKKRGSIASLPETRAKRVIEAQGILCECCIHQCTLEEFQQHCPDW</sequence>
<organism evidence="8">
    <name type="scientific">Conus lenavati</name>
    <name type="common">Cone snail</name>
    <dbReference type="NCBI Taxonomy" id="1519839"/>
    <lineage>
        <taxon>Eukaryota</taxon>
        <taxon>Metazoa</taxon>
        <taxon>Spiralia</taxon>
        <taxon>Lophotrochozoa</taxon>
        <taxon>Mollusca</taxon>
        <taxon>Gastropoda</taxon>
        <taxon>Caenogastropoda</taxon>
        <taxon>Neogastropoda</taxon>
        <taxon>Conoidea</taxon>
        <taxon>Conidae</taxon>
        <taxon>Conus</taxon>
        <taxon>Splinoconus</taxon>
    </lineage>
</organism>
<feature type="chain" id="PRO_5005520215" evidence="7">
    <location>
        <begin position="22"/>
        <end position="113"/>
    </location>
</feature>
<comment type="subunit">
    <text evidence="6">Heterodimer of A and B chains; disulfide-linked.</text>
</comment>
<evidence type="ECO:0000256" key="4">
    <source>
        <dbReference type="ARBA" id="ARBA00022656"/>
    </source>
</evidence>
<evidence type="ECO:0000256" key="6">
    <source>
        <dbReference type="ARBA" id="ARBA00024050"/>
    </source>
</evidence>
<protein>
    <submittedName>
        <fullName evidence="8">Conopeptide</fullName>
    </submittedName>
</protein>
<keyword evidence="7" id="KW-0732">Signal</keyword>
<proteinExistence type="inferred from homology"/>
<dbReference type="AlphaFoldDB" id="A0A0K8TTI7"/>
<dbReference type="EMBL" id="GCVH01000116">
    <property type="protein sequence ID" value="JAI17777.1"/>
    <property type="molecule type" value="Transcribed_RNA"/>
</dbReference>
<keyword evidence="4" id="KW-0800">Toxin</keyword>
<evidence type="ECO:0000256" key="5">
    <source>
        <dbReference type="ARBA" id="ARBA00023277"/>
    </source>
</evidence>
<dbReference type="InterPro" id="IPR022353">
    <property type="entry name" value="Insulin_CS"/>
</dbReference>
<dbReference type="PROSITE" id="PS00262">
    <property type="entry name" value="INSULIN"/>
    <property type="match status" value="1"/>
</dbReference>
<feature type="signal peptide" evidence="7">
    <location>
        <begin position="1"/>
        <end position="21"/>
    </location>
</feature>
<accession>A0A0K8TTI7</accession>
<reference evidence="8" key="1">
    <citation type="submission" date="2015-04" db="EMBL/GenBank/DDBJ databases">
        <authorList>
            <person name="Syromyatnikov M.Y."/>
            <person name="Popov V.N."/>
        </authorList>
    </citation>
    <scope>NUCLEOTIDE SEQUENCE</scope>
    <source>
        <tissue evidence="8">Venom duct</tissue>
    </source>
</reference>
<dbReference type="Gene3D" id="1.10.100.10">
    <property type="entry name" value="Insulin-like"/>
    <property type="match status" value="1"/>
</dbReference>
<evidence type="ECO:0000256" key="3">
    <source>
        <dbReference type="ARBA" id="ARBA00022526"/>
    </source>
</evidence>
<evidence type="ECO:0000256" key="2">
    <source>
        <dbReference type="ARBA" id="ARBA00022479"/>
    </source>
</evidence>
<dbReference type="InterPro" id="IPR036438">
    <property type="entry name" value="Insulin-like_sf"/>
</dbReference>
<dbReference type="SUPFAM" id="SSF56994">
    <property type="entry name" value="Insulin-like"/>
    <property type="match status" value="1"/>
</dbReference>
<evidence type="ECO:0000256" key="7">
    <source>
        <dbReference type="SAM" id="SignalP"/>
    </source>
</evidence>
<dbReference type="GO" id="GO:0006006">
    <property type="term" value="P:glucose metabolic process"/>
    <property type="evidence" value="ECO:0007669"/>
    <property type="project" value="UniProtKB-KW"/>
</dbReference>
<dbReference type="GO" id="GO:0090729">
    <property type="term" value="F:toxin activity"/>
    <property type="evidence" value="ECO:0007669"/>
    <property type="project" value="UniProtKB-KW"/>
</dbReference>
<keyword evidence="3" id="KW-0313">Glucose metabolism</keyword>
<comment type="similarity">
    <text evidence="1">Belongs to the insulin family.</text>
</comment>
<name>A0A0K8TTI7_CONLV</name>
<keyword evidence="2" id="KW-0301">Gamma-carboxyglutamic acid</keyword>
<keyword evidence="5" id="KW-0119">Carbohydrate metabolism</keyword>
<evidence type="ECO:0000313" key="8">
    <source>
        <dbReference type="EMBL" id="JAI17777.1"/>
    </source>
</evidence>